<protein>
    <recommendedName>
        <fullName evidence="5">Cytochrome b5 heme-binding domain-containing protein</fullName>
    </recommendedName>
</protein>
<keyword evidence="2" id="KW-0479">Metal-binding</keyword>
<dbReference type="PRINTS" id="PR00363">
    <property type="entry name" value="CYTOCHROMEB5"/>
</dbReference>
<evidence type="ECO:0000256" key="1">
    <source>
        <dbReference type="ARBA" id="ARBA00022617"/>
    </source>
</evidence>
<feature type="non-terminal residue" evidence="6">
    <location>
        <position position="79"/>
    </location>
</feature>
<dbReference type="Proteomes" id="UP000094801">
    <property type="component" value="Unassembled WGS sequence"/>
</dbReference>
<sequence length="79" mass="8792">DEEANITKFTLEEVSKHTTRDDIWMIIHDKVYDVSKIVGSHAGGSEVLFDCAGVDATSSFDDVSHSDYAHEMLIPFFLG</sequence>
<dbReference type="InterPro" id="IPR001199">
    <property type="entry name" value="Cyt_B5-like_heme/steroid-bd"/>
</dbReference>
<proteinExistence type="inferred from homology"/>
<keyword evidence="7" id="KW-1185">Reference proteome</keyword>
<feature type="domain" description="Cytochrome b5 heme-binding" evidence="5">
    <location>
        <begin position="6"/>
        <end position="79"/>
    </location>
</feature>
<evidence type="ECO:0000256" key="4">
    <source>
        <dbReference type="ARBA" id="ARBA00038168"/>
    </source>
</evidence>
<keyword evidence="3" id="KW-0408">Iron</keyword>
<dbReference type="OrthoDB" id="260519at2759"/>
<evidence type="ECO:0000256" key="3">
    <source>
        <dbReference type="ARBA" id="ARBA00023004"/>
    </source>
</evidence>
<dbReference type="Gene3D" id="3.10.120.10">
    <property type="entry name" value="Cytochrome b5-like heme/steroid binding domain"/>
    <property type="match status" value="1"/>
</dbReference>
<dbReference type="AlphaFoldDB" id="A0A1E4STN5"/>
<keyword evidence="1" id="KW-0349">Heme</keyword>
<dbReference type="PROSITE" id="PS50255">
    <property type="entry name" value="CYTOCHROME_B5_2"/>
    <property type="match status" value="1"/>
</dbReference>
<dbReference type="InterPro" id="IPR036400">
    <property type="entry name" value="Cyt_B5-like_heme/steroid_sf"/>
</dbReference>
<dbReference type="GO" id="GO:0046872">
    <property type="term" value="F:metal ion binding"/>
    <property type="evidence" value="ECO:0007669"/>
    <property type="project" value="UniProtKB-KW"/>
</dbReference>
<organism evidence="6 7">
    <name type="scientific">[Candida] arabinofermentans NRRL YB-2248</name>
    <dbReference type="NCBI Taxonomy" id="983967"/>
    <lineage>
        <taxon>Eukaryota</taxon>
        <taxon>Fungi</taxon>
        <taxon>Dikarya</taxon>
        <taxon>Ascomycota</taxon>
        <taxon>Saccharomycotina</taxon>
        <taxon>Pichiomycetes</taxon>
        <taxon>Pichiales</taxon>
        <taxon>Pichiaceae</taxon>
        <taxon>Ogataea</taxon>
        <taxon>Ogataea/Candida clade</taxon>
    </lineage>
</organism>
<dbReference type="STRING" id="983967.A0A1E4STN5"/>
<comment type="similarity">
    <text evidence="4">Belongs to the cytochrome b5 family.</text>
</comment>
<evidence type="ECO:0000259" key="5">
    <source>
        <dbReference type="PROSITE" id="PS50255"/>
    </source>
</evidence>
<dbReference type="PANTHER" id="PTHR19359">
    <property type="entry name" value="CYTOCHROME B5"/>
    <property type="match status" value="1"/>
</dbReference>
<dbReference type="GO" id="GO:0016020">
    <property type="term" value="C:membrane"/>
    <property type="evidence" value="ECO:0007669"/>
    <property type="project" value="TreeGrafter"/>
</dbReference>
<reference evidence="7" key="1">
    <citation type="submission" date="2016-04" db="EMBL/GenBank/DDBJ databases">
        <title>Comparative genomics of biotechnologically important yeasts.</title>
        <authorList>
            <consortium name="DOE Joint Genome Institute"/>
            <person name="Riley R."/>
            <person name="Haridas S."/>
            <person name="Wolfe K.H."/>
            <person name="Lopes M.R."/>
            <person name="Hittinger C.T."/>
            <person name="Goker M."/>
            <person name="Salamov A."/>
            <person name="Wisecaver J."/>
            <person name="Long T.M."/>
            <person name="Aerts A.L."/>
            <person name="Barry K."/>
            <person name="Choi C."/>
            <person name="Clum A."/>
            <person name="Coughlan A.Y."/>
            <person name="Deshpande S."/>
            <person name="Douglass A.P."/>
            <person name="Hanson S.J."/>
            <person name="Klenk H.-P."/>
            <person name="Labutti K."/>
            <person name="Lapidus A."/>
            <person name="Lindquist E."/>
            <person name="Lipzen A."/>
            <person name="Meier-Kolthoff J.P."/>
            <person name="Ohm R.A."/>
            <person name="Otillar R.P."/>
            <person name="Pangilinan J."/>
            <person name="Peng Y."/>
            <person name="Rokas A."/>
            <person name="Rosa C.A."/>
            <person name="Scheuner C."/>
            <person name="Sibirny A.A."/>
            <person name="Slot J.C."/>
            <person name="Stielow J.B."/>
            <person name="Sun H."/>
            <person name="Kurtzman C.P."/>
            <person name="Blackwell M."/>
            <person name="Grigoriev I.V."/>
            <person name="Jeffries T.W."/>
        </authorList>
    </citation>
    <scope>NUCLEOTIDE SEQUENCE [LARGE SCALE GENOMIC DNA]</scope>
    <source>
        <strain evidence="7">NRRL YB-2248</strain>
    </source>
</reference>
<accession>A0A1E4STN5</accession>
<gene>
    <name evidence="6" type="ORF">CANARDRAFT_184972</name>
</gene>
<evidence type="ECO:0000313" key="6">
    <source>
        <dbReference type="EMBL" id="ODV82841.1"/>
    </source>
</evidence>
<dbReference type="SMART" id="SM01117">
    <property type="entry name" value="Cyt-b5"/>
    <property type="match status" value="1"/>
</dbReference>
<dbReference type="PANTHER" id="PTHR19359:SF95">
    <property type="entry name" value="CYTOCHROME B5 TYPE B"/>
    <property type="match status" value="1"/>
</dbReference>
<evidence type="ECO:0000256" key="2">
    <source>
        <dbReference type="ARBA" id="ARBA00022723"/>
    </source>
</evidence>
<feature type="non-terminal residue" evidence="6">
    <location>
        <position position="1"/>
    </location>
</feature>
<name>A0A1E4STN5_9ASCO</name>
<dbReference type="Pfam" id="PF00173">
    <property type="entry name" value="Cyt-b5"/>
    <property type="match status" value="1"/>
</dbReference>
<dbReference type="InterPro" id="IPR050668">
    <property type="entry name" value="Cytochrome_b5"/>
</dbReference>
<dbReference type="GO" id="GO:0020037">
    <property type="term" value="F:heme binding"/>
    <property type="evidence" value="ECO:0007669"/>
    <property type="project" value="TreeGrafter"/>
</dbReference>
<dbReference type="SUPFAM" id="SSF55856">
    <property type="entry name" value="Cytochrome b5-like heme/steroid binding domain"/>
    <property type="match status" value="1"/>
</dbReference>
<evidence type="ECO:0000313" key="7">
    <source>
        <dbReference type="Proteomes" id="UP000094801"/>
    </source>
</evidence>
<dbReference type="EMBL" id="KV453872">
    <property type="protein sequence ID" value="ODV82841.1"/>
    <property type="molecule type" value="Genomic_DNA"/>
</dbReference>